<evidence type="ECO:0000256" key="1">
    <source>
        <dbReference type="SAM" id="MobiDB-lite"/>
    </source>
</evidence>
<sequence>MSARRAIHTDQRPIPSSSFQKKEVTASLTGVKTHKGHPVRFKVLPQMGSSAIDPIDTDPF</sequence>
<evidence type="ECO:0000313" key="3">
    <source>
        <dbReference type="Proteomes" id="UP000245942"/>
    </source>
</evidence>
<proteinExistence type="predicted"/>
<name>A0A316U7S7_9BASI</name>
<reference evidence="2 3" key="1">
    <citation type="journal article" date="2018" name="Mol. Biol. Evol.">
        <title>Broad Genomic Sampling Reveals a Smut Pathogenic Ancestry of the Fungal Clade Ustilaginomycotina.</title>
        <authorList>
            <person name="Kijpornyongpan T."/>
            <person name="Mondo S.J."/>
            <person name="Barry K."/>
            <person name="Sandor L."/>
            <person name="Lee J."/>
            <person name="Lipzen A."/>
            <person name="Pangilinan J."/>
            <person name="LaButti K."/>
            <person name="Hainaut M."/>
            <person name="Henrissat B."/>
            <person name="Grigoriev I.V."/>
            <person name="Spatafora J.W."/>
            <person name="Aime M.C."/>
        </authorList>
    </citation>
    <scope>NUCLEOTIDE SEQUENCE [LARGE SCALE GENOMIC DNA]</scope>
    <source>
        <strain evidence="2 3">MCA 4718</strain>
    </source>
</reference>
<dbReference type="Proteomes" id="UP000245942">
    <property type="component" value="Unassembled WGS sequence"/>
</dbReference>
<gene>
    <name evidence="2" type="ORF">BCV69DRAFT_282034</name>
</gene>
<feature type="region of interest" description="Disordered" evidence="1">
    <location>
        <begin position="1"/>
        <end position="22"/>
    </location>
</feature>
<organism evidence="2 3">
    <name type="scientific">Pseudomicrostroma glucosiphilum</name>
    <dbReference type="NCBI Taxonomy" id="1684307"/>
    <lineage>
        <taxon>Eukaryota</taxon>
        <taxon>Fungi</taxon>
        <taxon>Dikarya</taxon>
        <taxon>Basidiomycota</taxon>
        <taxon>Ustilaginomycotina</taxon>
        <taxon>Exobasidiomycetes</taxon>
        <taxon>Microstromatales</taxon>
        <taxon>Microstromatales incertae sedis</taxon>
        <taxon>Pseudomicrostroma</taxon>
    </lineage>
</organism>
<dbReference type="GeneID" id="37013934"/>
<dbReference type="EMBL" id="KZ819325">
    <property type="protein sequence ID" value="PWN21299.1"/>
    <property type="molecule type" value="Genomic_DNA"/>
</dbReference>
<protein>
    <submittedName>
        <fullName evidence="2">Uncharacterized protein</fullName>
    </submittedName>
</protein>
<keyword evidence="3" id="KW-1185">Reference proteome</keyword>
<dbReference type="AlphaFoldDB" id="A0A316U7S7"/>
<accession>A0A316U7S7</accession>
<dbReference type="RefSeq" id="XP_025348459.1">
    <property type="nucleotide sequence ID" value="XM_025492200.1"/>
</dbReference>
<evidence type="ECO:0000313" key="2">
    <source>
        <dbReference type="EMBL" id="PWN21299.1"/>
    </source>
</evidence>